<dbReference type="EMBL" id="JBAWKS010000001">
    <property type="protein sequence ID" value="MEI4549386.1"/>
    <property type="molecule type" value="Genomic_DNA"/>
</dbReference>
<reference evidence="10 11" key="1">
    <citation type="submission" date="2023-12" db="EMBL/GenBank/DDBJ databases">
        <title>Friends and Foes: Symbiotic and Algicidal bacterial influence on Karenia brevis blooms.</title>
        <authorList>
            <person name="Fei C."/>
            <person name="Mohamed A.R."/>
            <person name="Booker A."/>
            <person name="Arshad M."/>
            <person name="Klass S."/>
            <person name="Ahn S."/>
            <person name="Gilbert P.M."/>
            <person name="Heil C.A."/>
            <person name="Martinez J.M."/>
            <person name="Amin S.A."/>
        </authorList>
    </citation>
    <scope>NUCLEOTIDE SEQUENCE [LARGE SCALE GENOMIC DNA]</scope>
    <source>
        <strain evidence="10 11">CE15</strain>
    </source>
</reference>
<keyword evidence="11" id="KW-1185">Reference proteome</keyword>
<feature type="transmembrane region" description="Helical" evidence="7">
    <location>
        <begin position="373"/>
        <end position="394"/>
    </location>
</feature>
<evidence type="ECO:0000256" key="6">
    <source>
        <dbReference type="ARBA" id="ARBA00038076"/>
    </source>
</evidence>
<keyword evidence="4 7" id="KW-1133">Transmembrane helix</keyword>
<evidence type="ECO:0000259" key="8">
    <source>
        <dbReference type="Pfam" id="PF02687"/>
    </source>
</evidence>
<dbReference type="Pfam" id="PF12704">
    <property type="entry name" value="MacB_PCD"/>
    <property type="match status" value="2"/>
</dbReference>
<dbReference type="Pfam" id="PF02687">
    <property type="entry name" value="FtsX"/>
    <property type="match status" value="2"/>
</dbReference>
<evidence type="ECO:0000256" key="2">
    <source>
        <dbReference type="ARBA" id="ARBA00022475"/>
    </source>
</evidence>
<feature type="transmembrane region" description="Helical" evidence="7">
    <location>
        <begin position="669"/>
        <end position="692"/>
    </location>
</feature>
<feature type="transmembrane region" description="Helical" evidence="7">
    <location>
        <begin position="270"/>
        <end position="296"/>
    </location>
</feature>
<proteinExistence type="inferred from homology"/>
<feature type="transmembrane region" description="Helical" evidence="7">
    <location>
        <begin position="759"/>
        <end position="781"/>
    </location>
</feature>
<keyword evidence="5 7" id="KW-0472">Membrane</keyword>
<feature type="transmembrane region" description="Helical" evidence="7">
    <location>
        <begin position="327"/>
        <end position="353"/>
    </location>
</feature>
<evidence type="ECO:0000256" key="1">
    <source>
        <dbReference type="ARBA" id="ARBA00004651"/>
    </source>
</evidence>
<feature type="domain" description="ABC3 transporter permease C-terminal" evidence="8">
    <location>
        <begin position="278"/>
        <end position="401"/>
    </location>
</feature>
<dbReference type="PANTHER" id="PTHR30572:SF4">
    <property type="entry name" value="ABC TRANSPORTER PERMEASE YTRF"/>
    <property type="match status" value="1"/>
</dbReference>
<comment type="similarity">
    <text evidence="6">Belongs to the ABC-4 integral membrane protein family.</text>
</comment>
<dbReference type="PANTHER" id="PTHR30572">
    <property type="entry name" value="MEMBRANE COMPONENT OF TRANSPORTER-RELATED"/>
    <property type="match status" value="1"/>
</dbReference>
<dbReference type="Proteomes" id="UP001382455">
    <property type="component" value="Unassembled WGS sequence"/>
</dbReference>
<accession>A0ABU8ET46</accession>
<evidence type="ECO:0000256" key="4">
    <source>
        <dbReference type="ARBA" id="ARBA00022989"/>
    </source>
</evidence>
<evidence type="ECO:0000259" key="9">
    <source>
        <dbReference type="Pfam" id="PF12704"/>
    </source>
</evidence>
<protein>
    <submittedName>
        <fullName evidence="10">ABC transporter permease</fullName>
    </submittedName>
</protein>
<comment type="caution">
    <text evidence="10">The sequence shown here is derived from an EMBL/GenBank/DDBJ whole genome shotgun (WGS) entry which is preliminary data.</text>
</comment>
<gene>
    <name evidence="10" type="ORF">WAE96_06685</name>
</gene>
<evidence type="ECO:0000313" key="11">
    <source>
        <dbReference type="Proteomes" id="UP001382455"/>
    </source>
</evidence>
<dbReference type="RefSeq" id="WP_336434947.1">
    <property type="nucleotide sequence ID" value="NZ_JBAWKS010000001.1"/>
</dbReference>
<organism evidence="10 11">
    <name type="scientific">Pseudoalteromonas spongiae</name>
    <dbReference type="NCBI Taxonomy" id="298657"/>
    <lineage>
        <taxon>Bacteria</taxon>
        <taxon>Pseudomonadati</taxon>
        <taxon>Pseudomonadota</taxon>
        <taxon>Gammaproteobacteria</taxon>
        <taxon>Alteromonadales</taxon>
        <taxon>Pseudoalteromonadaceae</taxon>
        <taxon>Pseudoalteromonas</taxon>
    </lineage>
</organism>
<evidence type="ECO:0000256" key="3">
    <source>
        <dbReference type="ARBA" id="ARBA00022692"/>
    </source>
</evidence>
<feature type="domain" description="MacB-like periplasmic core" evidence="9">
    <location>
        <begin position="33"/>
        <end position="205"/>
    </location>
</feature>
<feature type="transmembrane region" description="Helical" evidence="7">
    <location>
        <begin position="424"/>
        <end position="447"/>
    </location>
</feature>
<keyword evidence="2" id="KW-1003">Cell membrane</keyword>
<evidence type="ECO:0000256" key="7">
    <source>
        <dbReference type="SAM" id="Phobius"/>
    </source>
</evidence>
<feature type="domain" description="MacB-like periplasmic core" evidence="9">
    <location>
        <begin position="497"/>
        <end position="627"/>
    </location>
</feature>
<feature type="transmembrane region" description="Helical" evidence="7">
    <location>
        <begin position="728"/>
        <end position="747"/>
    </location>
</feature>
<dbReference type="InterPro" id="IPR003838">
    <property type="entry name" value="ABC3_permease_C"/>
</dbReference>
<evidence type="ECO:0000313" key="10">
    <source>
        <dbReference type="EMBL" id="MEI4549386.1"/>
    </source>
</evidence>
<keyword evidence="3 7" id="KW-0812">Transmembrane</keyword>
<name>A0ABU8ET46_9GAMM</name>
<evidence type="ECO:0000256" key="5">
    <source>
        <dbReference type="ARBA" id="ARBA00023136"/>
    </source>
</evidence>
<feature type="domain" description="ABC3 transporter permease C-terminal" evidence="8">
    <location>
        <begin position="676"/>
        <end position="791"/>
    </location>
</feature>
<comment type="subcellular location">
    <subcellularLocation>
        <location evidence="1">Cell membrane</location>
        <topology evidence="1">Multi-pass membrane protein</topology>
    </subcellularLocation>
</comment>
<dbReference type="InterPro" id="IPR050250">
    <property type="entry name" value="Macrolide_Exporter_MacB"/>
</dbReference>
<feature type="transmembrane region" description="Helical" evidence="7">
    <location>
        <begin position="20"/>
        <end position="42"/>
    </location>
</feature>
<sequence>MGLLLDFRYALRNIVKSLRFSLLMIFIMVGSLTISLIGFNFIHTIAFSHSSFNHNKEDIRILKVWNSLTSQREFTYSMLDGFKQLDEVNSLESWITIKRSSLWLSTQHYGKHFRASYVDPSFFKFLGQEPVIGRGFTNVDYSNNAPDVVVISHIVWQQLFQGDSAILGKQLNVAGKPHTIVGVMEKRNHFPIFSKIWLPLKQANMKPDDGIDILYKLPNAEFERTFETQIAHYFYNAIKDQVSDSDKQTGQGVRIESLTLVELNTDGEAVFVFGLFVFGIVIVLFISGVNIGNLLFAKIMEKQKESAIRAAIGATQKRVIQQHVTEGLIYCIVSWVFTLIFTSLGLEILNFYMNVMFGGKMPYWWYWHLNVQTVLVSLLLLAIIFTFAVLLPAYKSAKFNISNVLRDGTRGATGKETTLMSRRLLCVQVSLVSFLLMIASTVGYVMYSIATNIDGELSKGVYSVYLDFDNNDELTNDEQLTLINTLAAGLSKQGNIIDAVVFDSHIHADVLYPNGDVYNEKFISISAESHLFARELLTGRNFNSNDNSESKPVVIISESLANALFGNQNVIGSQLMLQDAMWSSVEIIGVAKDEISGVSGDSRHELYFSLRQTHFMDDSVNIRLLTNNTANEALEDFYRVKMQLSHDLTMYYMFDHYDNHTSMINSFAAIIYVFLLVGGFALTLSLIGIYAMGISNINKSRYEIGIRRAIGAKDSQIMRLFIKKNITHILYGIGTSLLVFGILCYLAESFLRGNVPINIMLEAGALTVVVVLAAVCLALYVPVRHVIKQQPATSLRMD</sequence>
<dbReference type="InterPro" id="IPR025857">
    <property type="entry name" value="MacB_PCD"/>
</dbReference>